<keyword evidence="2" id="KW-1185">Reference proteome</keyword>
<sequence length="98" mass="11575">MNIDKLKLEIIAKIIATDDVELLNGIQEIIYSYKSNLLVNEPTATYETSERMHILNDWQKERIEKALKQVENGEFITSEEAEIELQKWFQEQEKLYGQ</sequence>
<name>A0ABY4KFC1_9FLAO</name>
<proteinExistence type="predicted"/>
<dbReference type="RefSeq" id="WP_248433339.1">
    <property type="nucleotide sequence ID" value="NZ_CP096205.1"/>
</dbReference>
<reference evidence="1" key="1">
    <citation type="submission" date="2022-04" db="EMBL/GenBank/DDBJ databases">
        <title>Consumption of N2O by Flavobacterium azooxidireducens sp. nov. isolated from Decomposing Leaf Litter of Phragmites australis (Cav.).</title>
        <authorList>
            <person name="Behrendt U."/>
            <person name="Spanner T."/>
            <person name="Augustin J."/>
            <person name="Horn M.A."/>
            <person name="Kolb S."/>
            <person name="Ulrich A."/>
        </authorList>
    </citation>
    <scope>NUCLEOTIDE SEQUENCE</scope>
    <source>
        <strain evidence="1">IGB 4-14</strain>
    </source>
</reference>
<protein>
    <recommendedName>
        <fullName evidence="3">Addiction module component</fullName>
    </recommendedName>
</protein>
<organism evidence="1 2">
    <name type="scientific">Flavobacterium azooxidireducens</name>
    <dbReference type="NCBI Taxonomy" id="1871076"/>
    <lineage>
        <taxon>Bacteria</taxon>
        <taxon>Pseudomonadati</taxon>
        <taxon>Bacteroidota</taxon>
        <taxon>Flavobacteriia</taxon>
        <taxon>Flavobacteriales</taxon>
        <taxon>Flavobacteriaceae</taxon>
        <taxon>Flavobacterium</taxon>
    </lineage>
</organism>
<evidence type="ECO:0000313" key="1">
    <source>
        <dbReference type="EMBL" id="UPQ78413.1"/>
    </source>
</evidence>
<accession>A0ABY4KFC1</accession>
<dbReference type="EMBL" id="CP096205">
    <property type="protein sequence ID" value="UPQ78413.1"/>
    <property type="molecule type" value="Genomic_DNA"/>
</dbReference>
<dbReference type="Proteomes" id="UP000830583">
    <property type="component" value="Chromosome"/>
</dbReference>
<evidence type="ECO:0008006" key="3">
    <source>
        <dbReference type="Google" id="ProtNLM"/>
    </source>
</evidence>
<evidence type="ECO:0000313" key="2">
    <source>
        <dbReference type="Proteomes" id="UP000830583"/>
    </source>
</evidence>
<gene>
    <name evidence="1" type="ORF">M0M57_12380</name>
</gene>